<evidence type="ECO:0000313" key="2">
    <source>
        <dbReference type="Proteomes" id="UP000298049"/>
    </source>
</evidence>
<dbReference type="Proteomes" id="UP000298049">
    <property type="component" value="Chromosome"/>
</dbReference>
<proteinExistence type="predicted"/>
<dbReference type="InterPro" id="IPR009749">
    <property type="entry name" value="DUF1315"/>
</dbReference>
<dbReference type="EMBL" id="CP031093">
    <property type="protein sequence ID" value="QCF25417.1"/>
    <property type="molecule type" value="Genomic_DNA"/>
</dbReference>
<gene>
    <name evidence="1" type="ORF">soil367_05445</name>
</gene>
<reference evidence="1 2" key="1">
    <citation type="submission" date="2018-07" db="EMBL/GenBank/DDBJ databases">
        <title>Marsedoiliclastica nanhaica gen. nov. sp. nov., a novel marine hydrocarbonoclastic bacterium isolated from an in-situ enriched hydrocarbon-degrading consortium in deep-sea sediment.</title>
        <authorList>
            <person name="Dong C."/>
            <person name="Ma T."/>
            <person name="Liu R."/>
            <person name="Shao Z."/>
        </authorList>
    </citation>
    <scope>NUCLEOTIDE SEQUENCE [LARGE SCALE GENOMIC DNA]</scope>
    <source>
        <strain evidence="2">soil36-7</strain>
    </source>
</reference>
<sequence>MQFADAARQLDPEIYRRLRHALELGKWPDGRVLSEQQKMITMEAVLHYEQSNDIPENERVGYLESQCKSVTAGNESSPLRFVNGANKADL</sequence>
<accession>A0A4P7XHV5</accession>
<keyword evidence="2" id="KW-1185">Reference proteome</keyword>
<dbReference type="KEGG" id="hmi:soil367_05445"/>
<name>A0A4P7XHV5_9ALTE</name>
<dbReference type="OrthoDB" id="5616307at2"/>
<protein>
    <submittedName>
        <fullName evidence="1">DUF1315 family protein</fullName>
    </submittedName>
</protein>
<dbReference type="RefSeq" id="WP_136547669.1">
    <property type="nucleotide sequence ID" value="NZ_CP031093.1"/>
</dbReference>
<dbReference type="Pfam" id="PF07023">
    <property type="entry name" value="DUF1315"/>
    <property type="match status" value="1"/>
</dbReference>
<evidence type="ECO:0000313" key="1">
    <source>
        <dbReference type="EMBL" id="QCF25417.1"/>
    </source>
</evidence>
<organism evidence="1 2">
    <name type="scientific">Hydrocarboniclastica marina</name>
    <dbReference type="NCBI Taxonomy" id="2259620"/>
    <lineage>
        <taxon>Bacteria</taxon>
        <taxon>Pseudomonadati</taxon>
        <taxon>Pseudomonadota</taxon>
        <taxon>Gammaproteobacteria</taxon>
        <taxon>Alteromonadales</taxon>
        <taxon>Alteromonadaceae</taxon>
        <taxon>Hydrocarboniclastica</taxon>
    </lineage>
</organism>
<dbReference type="AlphaFoldDB" id="A0A4P7XHV5"/>